<keyword evidence="3" id="KW-1185">Reference proteome</keyword>
<dbReference type="PANTHER" id="PTHR33490">
    <property type="entry name" value="BLR5614 PROTEIN-RELATED"/>
    <property type="match status" value="1"/>
</dbReference>
<dbReference type="InterPro" id="IPR002931">
    <property type="entry name" value="Transglutaminase-like"/>
</dbReference>
<evidence type="ECO:0000313" key="2">
    <source>
        <dbReference type="EMBL" id="AIE84816.1"/>
    </source>
</evidence>
<dbReference type="InterPro" id="IPR038765">
    <property type="entry name" value="Papain-like_cys_pep_sf"/>
</dbReference>
<protein>
    <submittedName>
        <fullName evidence="2">Transglutaminase domain protein</fullName>
    </submittedName>
</protein>
<evidence type="ECO:0000313" key="3">
    <source>
        <dbReference type="Proteomes" id="UP000027982"/>
    </source>
</evidence>
<reference evidence="2 3" key="1">
    <citation type="journal article" date="2014" name="PLoS ONE">
        <title>The first complete genome sequence of the class fimbriimonadia in the phylum armatimonadetes.</title>
        <authorList>
            <person name="Hu Z.Y."/>
            <person name="Wang Y.Z."/>
            <person name="Im W.T."/>
            <person name="Wang S.Y."/>
            <person name="Zhao G.P."/>
            <person name="Zheng H.J."/>
            <person name="Quan Z.X."/>
        </authorList>
    </citation>
    <scope>NUCLEOTIDE SEQUENCE [LARGE SCALE GENOMIC DNA]</scope>
    <source>
        <strain evidence="2">Gsoil 348</strain>
    </source>
</reference>
<dbReference type="HOGENOM" id="CLU_008973_0_0_0"/>
<dbReference type="Gene3D" id="3.10.620.30">
    <property type="match status" value="1"/>
</dbReference>
<dbReference type="Pfam" id="PF01841">
    <property type="entry name" value="Transglut_core"/>
    <property type="match status" value="1"/>
</dbReference>
<evidence type="ECO:0000259" key="1">
    <source>
        <dbReference type="SMART" id="SM00460"/>
    </source>
</evidence>
<dbReference type="STRING" id="661478.OP10G_1448"/>
<dbReference type="AlphaFoldDB" id="A0A068NMX0"/>
<gene>
    <name evidence="2" type="ORF">OP10G_1448</name>
</gene>
<dbReference type="InterPro" id="IPR013589">
    <property type="entry name" value="Bac_transglu_N"/>
</dbReference>
<dbReference type="OrthoDB" id="9804023at2"/>
<name>A0A068NMX0_FIMGI</name>
<dbReference type="Proteomes" id="UP000027982">
    <property type="component" value="Chromosome"/>
</dbReference>
<dbReference type="SUPFAM" id="SSF54001">
    <property type="entry name" value="Cysteine proteinases"/>
    <property type="match status" value="1"/>
</dbReference>
<accession>A0A068NMX0</accession>
<proteinExistence type="predicted"/>
<dbReference type="PANTHER" id="PTHR33490:SF6">
    <property type="entry name" value="SLL1049 PROTEIN"/>
    <property type="match status" value="1"/>
</dbReference>
<dbReference type="KEGG" id="fgi:OP10G_1448"/>
<organism evidence="2 3">
    <name type="scientific">Fimbriimonas ginsengisoli Gsoil 348</name>
    <dbReference type="NCBI Taxonomy" id="661478"/>
    <lineage>
        <taxon>Bacteria</taxon>
        <taxon>Bacillati</taxon>
        <taxon>Armatimonadota</taxon>
        <taxon>Fimbriimonadia</taxon>
        <taxon>Fimbriimonadales</taxon>
        <taxon>Fimbriimonadaceae</taxon>
        <taxon>Fimbriimonas</taxon>
    </lineage>
</organism>
<feature type="domain" description="Transglutaminase-like" evidence="1">
    <location>
        <begin position="170"/>
        <end position="235"/>
    </location>
</feature>
<dbReference type="Pfam" id="PF08379">
    <property type="entry name" value="Bact_transglu_N"/>
    <property type="match status" value="1"/>
</dbReference>
<dbReference type="RefSeq" id="WP_025226570.1">
    <property type="nucleotide sequence ID" value="NZ_CP007139.1"/>
</dbReference>
<sequence>MILLATHRTVYEYPSPAFESHNEVRLMPLTDDSQTCREFRVDVLPRVPVFSYEDIGGTVHHFGVRQPHVRMEIVATATVETRRSDPYADVDLLTDGWDFYAADENRQANVEYLTESPYVTFHPEAARIAQEVRRGATGIATFLLDLNRHINELLTYDTDATHVHSTLDEVLEKRAGVCQDYAHLMIACCRTQGVPTRYVSGYLYGGPGIRGEQATHAWLECLLPQGRWLALDPTNALLANDHHIRVHVGRDYSEVAPTKGVYVGPPASRLLVEVSVVAASPASVSA</sequence>
<dbReference type="SMART" id="SM00460">
    <property type="entry name" value="TGc"/>
    <property type="match status" value="1"/>
</dbReference>
<dbReference type="EMBL" id="CP007139">
    <property type="protein sequence ID" value="AIE84816.1"/>
    <property type="molecule type" value="Genomic_DNA"/>
</dbReference>
<dbReference type="eggNOG" id="COG1305">
    <property type="taxonomic scope" value="Bacteria"/>
</dbReference>